<feature type="domain" description="PucR C-terminal helix-turn-helix" evidence="1">
    <location>
        <begin position="273"/>
        <end position="328"/>
    </location>
</feature>
<gene>
    <name evidence="2" type="ORF">SAMN04489732_11185</name>
</gene>
<organism evidence="2 3">
    <name type="scientific">Amycolatopsis saalfeldensis</name>
    <dbReference type="NCBI Taxonomy" id="394193"/>
    <lineage>
        <taxon>Bacteria</taxon>
        <taxon>Bacillati</taxon>
        <taxon>Actinomycetota</taxon>
        <taxon>Actinomycetes</taxon>
        <taxon>Pseudonocardiales</taxon>
        <taxon>Pseudonocardiaceae</taxon>
        <taxon>Amycolatopsis</taxon>
    </lineage>
</organism>
<evidence type="ECO:0000259" key="1">
    <source>
        <dbReference type="Pfam" id="PF13556"/>
    </source>
</evidence>
<name>A0A1H8Y4W3_9PSEU</name>
<accession>A0A1H8Y4W3</accession>
<dbReference type="Pfam" id="PF13556">
    <property type="entry name" value="HTH_30"/>
    <property type="match status" value="1"/>
</dbReference>
<dbReference type="EMBL" id="FOEF01000011">
    <property type="protein sequence ID" value="SEP47294.1"/>
    <property type="molecule type" value="Genomic_DNA"/>
</dbReference>
<dbReference type="InterPro" id="IPR025736">
    <property type="entry name" value="PucR_C-HTH_dom"/>
</dbReference>
<dbReference type="InterPro" id="IPR051448">
    <property type="entry name" value="CdaR-like_regulators"/>
</dbReference>
<proteinExistence type="predicted"/>
<dbReference type="RefSeq" id="WP_091620080.1">
    <property type="nucleotide sequence ID" value="NZ_FOEF01000011.1"/>
</dbReference>
<dbReference type="Gene3D" id="1.10.10.2840">
    <property type="entry name" value="PucR C-terminal helix-turn-helix domain"/>
    <property type="match status" value="1"/>
</dbReference>
<dbReference type="PANTHER" id="PTHR33744:SF7">
    <property type="entry name" value="PUCR FAMILY TRANSCRIPTIONAL REGULATOR"/>
    <property type="match status" value="1"/>
</dbReference>
<dbReference type="InterPro" id="IPR042070">
    <property type="entry name" value="PucR_C-HTH_sf"/>
</dbReference>
<reference evidence="2 3" key="1">
    <citation type="submission" date="2016-10" db="EMBL/GenBank/DDBJ databases">
        <authorList>
            <person name="de Groot N.N."/>
        </authorList>
    </citation>
    <scope>NUCLEOTIDE SEQUENCE [LARGE SCALE GENOMIC DNA]</scope>
    <source>
        <strain evidence="2 3">DSM 44993</strain>
    </source>
</reference>
<keyword evidence="3" id="KW-1185">Reference proteome</keyword>
<dbReference type="STRING" id="394193.SAMN04489732_11185"/>
<evidence type="ECO:0000313" key="3">
    <source>
        <dbReference type="Proteomes" id="UP000198582"/>
    </source>
</evidence>
<dbReference type="Proteomes" id="UP000198582">
    <property type="component" value="Unassembled WGS sequence"/>
</dbReference>
<protein>
    <submittedName>
        <fullName evidence="2">PucR C-terminal helix-turn-helix domain-containing protein</fullName>
    </submittedName>
</protein>
<dbReference type="OrthoDB" id="5051269at2"/>
<dbReference type="AlphaFoldDB" id="A0A1H8Y4W3"/>
<evidence type="ECO:0000313" key="2">
    <source>
        <dbReference type="EMBL" id="SEP47294.1"/>
    </source>
</evidence>
<dbReference type="PANTHER" id="PTHR33744">
    <property type="entry name" value="CARBOHYDRATE DIACID REGULATOR"/>
    <property type="match status" value="1"/>
</dbReference>
<sequence length="340" mass="35991">MHQVVARLDALDPEAGAAVRVIRRFDELLEGRAGLEPILAAVAVLTGSPARLVDARFAIDLRADVGGQVRRNTGPADPRWPHGPLEPGGRPAFWLERLGGHTLVDAMVLDRAAFAAREVLHRTRSSTRTGPGSPANDPAAVEVLLDGGADEADRLFAARLLHLPEQADVRAVATADGARQIVVGRTLADRWDGAGRIGVGPAVPVLDLPKSWSQARTALRFAAAGTDDDPGPSVVFADELGSLMLLADALDPAGPPADVRALEKAARSGPWVLRTLVEFTSHASLRLAAAALYLHHSTLKDRITAIEHDLGFTVGDPPGRLRAQLALALRRLLLHPAAAD</sequence>